<evidence type="ECO:0000313" key="1">
    <source>
        <dbReference type="EMBL" id="BCD97386.1"/>
    </source>
</evidence>
<dbReference type="Gene3D" id="1.10.10.410">
    <property type="match status" value="1"/>
</dbReference>
<dbReference type="AlphaFoldDB" id="A0AAN1WGW2"/>
<gene>
    <name evidence="1" type="ORF">MARGE09_P1587</name>
</gene>
<proteinExistence type="predicted"/>
<dbReference type="PANTHER" id="PTHR28055">
    <property type="entry name" value="ALTERED INHERITANCE OF MITOCHONDRIA PROTEIN 41, MITOCHONDRIAL"/>
    <property type="match status" value="1"/>
</dbReference>
<keyword evidence="2" id="KW-1185">Reference proteome</keyword>
<evidence type="ECO:0008006" key="3">
    <source>
        <dbReference type="Google" id="ProtNLM"/>
    </source>
</evidence>
<dbReference type="GO" id="GO:0016884">
    <property type="term" value="F:carbon-nitrogen ligase activity, with glutamine as amido-N-donor"/>
    <property type="evidence" value="ECO:0007669"/>
    <property type="project" value="InterPro"/>
</dbReference>
<evidence type="ECO:0000313" key="2">
    <source>
        <dbReference type="Proteomes" id="UP001320119"/>
    </source>
</evidence>
<name>A0AAN1WGW2_9GAMM</name>
<reference evidence="1 2" key="1">
    <citation type="journal article" date="2022" name="IScience">
        <title>An ultrasensitive nanofiber-based assay for enzymatic hydrolysis and deep-sea microbial degradation of cellulose.</title>
        <authorList>
            <person name="Tsudome M."/>
            <person name="Tachioka M."/>
            <person name="Miyazaki M."/>
            <person name="Uchimura K."/>
            <person name="Tsuda M."/>
            <person name="Takaki Y."/>
            <person name="Deguchi S."/>
        </authorList>
    </citation>
    <scope>NUCLEOTIDE SEQUENCE [LARGE SCALE GENOMIC DNA]</scope>
    <source>
        <strain evidence="1 2">GE09</strain>
    </source>
</reference>
<protein>
    <recommendedName>
        <fullName evidence="3">GatB/YqeY domain-containing protein</fullName>
    </recommendedName>
</protein>
<dbReference type="Pfam" id="PF09424">
    <property type="entry name" value="YqeY"/>
    <property type="match status" value="1"/>
</dbReference>
<organism evidence="1 2">
    <name type="scientific">Marinagarivorans cellulosilyticus</name>
    <dbReference type="NCBI Taxonomy" id="2721545"/>
    <lineage>
        <taxon>Bacteria</taxon>
        <taxon>Pseudomonadati</taxon>
        <taxon>Pseudomonadota</taxon>
        <taxon>Gammaproteobacteria</taxon>
        <taxon>Cellvibrionales</taxon>
        <taxon>Cellvibrionaceae</taxon>
        <taxon>Marinagarivorans</taxon>
    </lineage>
</organism>
<dbReference type="KEGG" id="marq:MARGE09_P1587"/>
<dbReference type="InterPro" id="IPR042184">
    <property type="entry name" value="YqeY/Aim41_N"/>
</dbReference>
<dbReference type="Proteomes" id="UP001320119">
    <property type="component" value="Chromosome"/>
</dbReference>
<dbReference type="InterPro" id="IPR003789">
    <property type="entry name" value="Asn/Gln_tRNA_amidoTrase-B-like"/>
</dbReference>
<dbReference type="InterPro" id="IPR023168">
    <property type="entry name" value="GatB_Yqey_C_2"/>
</dbReference>
<dbReference type="SUPFAM" id="SSF89095">
    <property type="entry name" value="GatB/YqeY motif"/>
    <property type="match status" value="1"/>
</dbReference>
<dbReference type="Gene3D" id="1.10.1510.10">
    <property type="entry name" value="Uncharacterised protein YqeY/AIM41 PF09424, N-terminal domain"/>
    <property type="match status" value="1"/>
</dbReference>
<sequence>MSEIKKAITDAVKAAMRAKEKERLGVLRMVTAEFKRIEVDERIELDDARVLAVLDKMVKQRRDAATQYTDAGREDLANIEQFEIGVIKDFLPQPLSEDEIQALINDAIANTGANGMGDMGKVMGFIKPKAQGRADMGAVSKLIKASLQG</sequence>
<dbReference type="InterPro" id="IPR019004">
    <property type="entry name" value="YqeY/Aim41"/>
</dbReference>
<dbReference type="EMBL" id="AP023086">
    <property type="protein sequence ID" value="BCD97386.1"/>
    <property type="molecule type" value="Genomic_DNA"/>
</dbReference>
<accession>A0AAN1WGW2</accession>
<dbReference type="PANTHER" id="PTHR28055:SF1">
    <property type="entry name" value="ALTERED INHERITANCE OF MITOCHONDRIA PROTEIN 41, MITOCHONDRIAL"/>
    <property type="match status" value="1"/>
</dbReference>